<evidence type="ECO:0000313" key="5">
    <source>
        <dbReference type="EMBL" id="CAA9426388.1"/>
    </source>
</evidence>
<dbReference type="AlphaFoldDB" id="A0A6J4PWD6"/>
<dbReference type="EMBL" id="CADCUW010000351">
    <property type="protein sequence ID" value="CAA9426388.1"/>
    <property type="molecule type" value="Genomic_DNA"/>
</dbReference>
<dbReference type="Pfam" id="PF13439">
    <property type="entry name" value="Glyco_transf_4"/>
    <property type="match status" value="1"/>
</dbReference>
<feature type="domain" description="Glycosyltransferase subfamily 4-like N-terminal" evidence="4">
    <location>
        <begin position="14"/>
        <end position="191"/>
    </location>
</feature>
<keyword evidence="1" id="KW-0328">Glycosyltransferase</keyword>
<dbReference type="Pfam" id="PF00534">
    <property type="entry name" value="Glycos_transf_1"/>
    <property type="match status" value="1"/>
</dbReference>
<dbReference type="InterPro" id="IPR001296">
    <property type="entry name" value="Glyco_trans_1"/>
</dbReference>
<dbReference type="PANTHER" id="PTHR45947">
    <property type="entry name" value="SULFOQUINOVOSYL TRANSFERASE SQD2"/>
    <property type="match status" value="1"/>
</dbReference>
<dbReference type="InterPro" id="IPR050194">
    <property type="entry name" value="Glycosyltransferase_grp1"/>
</dbReference>
<keyword evidence="2 5" id="KW-0808">Transferase</keyword>
<reference evidence="5" key="1">
    <citation type="submission" date="2020-02" db="EMBL/GenBank/DDBJ databases">
        <authorList>
            <person name="Meier V. D."/>
        </authorList>
    </citation>
    <scope>NUCLEOTIDE SEQUENCE</scope>
    <source>
        <strain evidence="5">AVDCRST_MAG01</strain>
    </source>
</reference>
<dbReference type="InterPro" id="IPR028098">
    <property type="entry name" value="Glyco_trans_4-like_N"/>
</dbReference>
<sequence>MKVLIANDTYPPDVNGAAYFTKRLAEGLAERGHEVHVLCPSTSRQTEVVERSGVVEHRMRSLAVPFHIGFRFSPPPLLYRRVLAEVERIRPDVVHAQGHFFIGRAVIRAAKELGIPVIATNHFMPDNLTFYLGLPDGTERRITEWAWRDFARVFNRADIVTAPTPFAAELAEEKGVRGPVLPISCGMDLSRFNPGNDVDAFKLKHGIPEQPTFMYVGRLDAEKRVDELIRALPLVRESVDAQLVIVGDGHERRRLVDLAEEEGVEGYVIFTGFVPDEELPGAYAACDVFCNAGVAELQSIVTLEAMATGKPVVGANASALPLLVHDGENGHLFEPGDVDTLASRLTEILSDGDERAEMGEESLRIVARHDIEETLSAFEELYELVLPSRSGTAIRADLPAPASVREGAASGDTVGVPAPAAASYMLADDTLALSGAGSPQTSTHKRRTAS</sequence>
<dbReference type="PANTHER" id="PTHR45947:SF3">
    <property type="entry name" value="SULFOQUINOVOSYL TRANSFERASE SQD2"/>
    <property type="match status" value="1"/>
</dbReference>
<feature type="domain" description="Glycosyl transferase family 1" evidence="3">
    <location>
        <begin position="202"/>
        <end position="361"/>
    </location>
</feature>
<evidence type="ECO:0000256" key="2">
    <source>
        <dbReference type="ARBA" id="ARBA00022679"/>
    </source>
</evidence>
<evidence type="ECO:0000256" key="1">
    <source>
        <dbReference type="ARBA" id="ARBA00022676"/>
    </source>
</evidence>
<gene>
    <name evidence="5" type="ORF">AVDCRST_MAG01-01-2629</name>
</gene>
<protein>
    <submittedName>
        <fullName evidence="5">Glycosyltransferase</fullName>
    </submittedName>
</protein>
<dbReference type="SUPFAM" id="SSF53756">
    <property type="entry name" value="UDP-Glycosyltransferase/glycogen phosphorylase"/>
    <property type="match status" value="1"/>
</dbReference>
<evidence type="ECO:0000259" key="3">
    <source>
        <dbReference type="Pfam" id="PF00534"/>
    </source>
</evidence>
<proteinExistence type="predicted"/>
<dbReference type="GO" id="GO:1901137">
    <property type="term" value="P:carbohydrate derivative biosynthetic process"/>
    <property type="evidence" value="ECO:0007669"/>
    <property type="project" value="UniProtKB-ARBA"/>
</dbReference>
<organism evidence="5">
    <name type="scientific">uncultured Rubrobacteraceae bacterium</name>
    <dbReference type="NCBI Taxonomy" id="349277"/>
    <lineage>
        <taxon>Bacteria</taxon>
        <taxon>Bacillati</taxon>
        <taxon>Actinomycetota</taxon>
        <taxon>Rubrobacteria</taxon>
        <taxon>Rubrobacterales</taxon>
        <taxon>Rubrobacteraceae</taxon>
        <taxon>environmental samples</taxon>
    </lineage>
</organism>
<dbReference type="Gene3D" id="3.40.50.2000">
    <property type="entry name" value="Glycogen Phosphorylase B"/>
    <property type="match status" value="2"/>
</dbReference>
<accession>A0A6J4PWD6</accession>
<name>A0A6J4PWD6_9ACTN</name>
<evidence type="ECO:0000259" key="4">
    <source>
        <dbReference type="Pfam" id="PF13439"/>
    </source>
</evidence>
<dbReference type="GO" id="GO:0016757">
    <property type="term" value="F:glycosyltransferase activity"/>
    <property type="evidence" value="ECO:0007669"/>
    <property type="project" value="UniProtKB-KW"/>
</dbReference>